<dbReference type="Proteomes" id="UP001291623">
    <property type="component" value="Unassembled WGS sequence"/>
</dbReference>
<evidence type="ECO:0000313" key="2">
    <source>
        <dbReference type="Proteomes" id="UP001291623"/>
    </source>
</evidence>
<protein>
    <submittedName>
        <fullName evidence="1">Uncharacterized protein</fullName>
    </submittedName>
</protein>
<comment type="caution">
    <text evidence="1">The sequence shown here is derived from an EMBL/GenBank/DDBJ whole genome shotgun (WGS) entry which is preliminary data.</text>
</comment>
<keyword evidence="2" id="KW-1185">Reference proteome</keyword>
<sequence length="103" mass="11801">MKNPGAWRGSLPLRCRCWFWQKAQSYIACTIPLPRRKRKGIYCLHPLLLALLGTIIPPPSNPPRWALTGHLIEYGWTEAQSNILAETKNEQGKLIFARRLSYG</sequence>
<evidence type="ECO:0000313" key="1">
    <source>
        <dbReference type="EMBL" id="KAK4360346.1"/>
    </source>
</evidence>
<dbReference type="EMBL" id="JAVYJV010000010">
    <property type="protein sequence ID" value="KAK4360346.1"/>
    <property type="molecule type" value="Genomic_DNA"/>
</dbReference>
<name>A0AAE1RYU4_9SOLA</name>
<accession>A0AAE1RYU4</accession>
<organism evidence="1 2">
    <name type="scientific">Anisodus tanguticus</name>
    <dbReference type="NCBI Taxonomy" id="243964"/>
    <lineage>
        <taxon>Eukaryota</taxon>
        <taxon>Viridiplantae</taxon>
        <taxon>Streptophyta</taxon>
        <taxon>Embryophyta</taxon>
        <taxon>Tracheophyta</taxon>
        <taxon>Spermatophyta</taxon>
        <taxon>Magnoliopsida</taxon>
        <taxon>eudicotyledons</taxon>
        <taxon>Gunneridae</taxon>
        <taxon>Pentapetalae</taxon>
        <taxon>asterids</taxon>
        <taxon>lamiids</taxon>
        <taxon>Solanales</taxon>
        <taxon>Solanaceae</taxon>
        <taxon>Solanoideae</taxon>
        <taxon>Hyoscyameae</taxon>
        <taxon>Anisodus</taxon>
    </lineage>
</organism>
<dbReference type="AlphaFoldDB" id="A0AAE1RYU4"/>
<gene>
    <name evidence="1" type="ORF">RND71_019298</name>
</gene>
<reference evidence="1" key="1">
    <citation type="submission" date="2023-12" db="EMBL/GenBank/DDBJ databases">
        <title>Genome assembly of Anisodus tanguticus.</title>
        <authorList>
            <person name="Wang Y.-J."/>
        </authorList>
    </citation>
    <scope>NUCLEOTIDE SEQUENCE</scope>
    <source>
        <strain evidence="1">KB-2021</strain>
        <tissue evidence="1">Leaf</tissue>
    </source>
</reference>
<proteinExistence type="predicted"/>